<name>A0A4R4S654_9ACTN</name>
<protein>
    <recommendedName>
        <fullName evidence="3">Transposase zinc-ribbon domain-containing protein</fullName>
    </recommendedName>
</protein>
<dbReference type="Proteomes" id="UP000295621">
    <property type="component" value="Unassembled WGS sequence"/>
</dbReference>
<organism evidence="1 2">
    <name type="scientific">Jiangella ureilytica</name>
    <dbReference type="NCBI Taxonomy" id="2530374"/>
    <lineage>
        <taxon>Bacteria</taxon>
        <taxon>Bacillati</taxon>
        <taxon>Actinomycetota</taxon>
        <taxon>Actinomycetes</taxon>
        <taxon>Jiangellales</taxon>
        <taxon>Jiangellaceae</taxon>
        <taxon>Jiangella</taxon>
    </lineage>
</organism>
<evidence type="ECO:0000313" key="2">
    <source>
        <dbReference type="Proteomes" id="UP000295621"/>
    </source>
</evidence>
<evidence type="ECO:0000313" key="1">
    <source>
        <dbReference type="EMBL" id="TDC57072.1"/>
    </source>
</evidence>
<dbReference type="EMBL" id="SMKL01000001">
    <property type="protein sequence ID" value="TDC57072.1"/>
    <property type="molecule type" value="Genomic_DNA"/>
</dbReference>
<sequence>MEYLERLRWPDGFVCPRSGRVRAGAPARGCSCVLRAGGHDLQRPGDPGC</sequence>
<dbReference type="AlphaFoldDB" id="A0A4R4S654"/>
<evidence type="ECO:0008006" key="3">
    <source>
        <dbReference type="Google" id="ProtNLM"/>
    </source>
</evidence>
<dbReference type="OrthoDB" id="5365332at2"/>
<gene>
    <name evidence="1" type="ORF">E1212_00680</name>
</gene>
<accession>A0A4R4S654</accession>
<comment type="caution">
    <text evidence="1">The sequence shown here is derived from an EMBL/GenBank/DDBJ whole genome shotgun (WGS) entry which is preliminary data.</text>
</comment>
<keyword evidence="2" id="KW-1185">Reference proteome</keyword>
<reference evidence="1 2" key="1">
    <citation type="submission" date="2019-02" db="EMBL/GenBank/DDBJ databases">
        <title>Draft genome sequences of novel Actinobacteria.</title>
        <authorList>
            <person name="Sahin N."/>
            <person name="Ay H."/>
            <person name="Saygin H."/>
        </authorList>
    </citation>
    <scope>NUCLEOTIDE SEQUENCE [LARGE SCALE GENOMIC DNA]</scope>
    <source>
        <strain evidence="1 2">KC603</strain>
    </source>
</reference>
<proteinExistence type="predicted"/>